<keyword evidence="2" id="KW-1185">Reference proteome</keyword>
<comment type="caution">
    <text evidence="1">The sequence shown here is derived from an EMBL/GenBank/DDBJ whole genome shotgun (WGS) entry which is preliminary data.</text>
</comment>
<evidence type="ECO:0000313" key="2">
    <source>
        <dbReference type="Proteomes" id="UP001203297"/>
    </source>
</evidence>
<dbReference type="AlphaFoldDB" id="A0AAD4LYR2"/>
<feature type="non-terminal residue" evidence="1">
    <location>
        <position position="1"/>
    </location>
</feature>
<gene>
    <name evidence="1" type="ORF">B0F90DRAFT_1750077</name>
</gene>
<protein>
    <submittedName>
        <fullName evidence="1">Uncharacterized protein</fullName>
    </submittedName>
</protein>
<dbReference type="Proteomes" id="UP001203297">
    <property type="component" value="Unassembled WGS sequence"/>
</dbReference>
<accession>A0AAD4LYR2</accession>
<reference evidence="1" key="1">
    <citation type="journal article" date="2022" name="New Phytol.">
        <title>Evolutionary transition to the ectomycorrhizal habit in the genomes of a hyperdiverse lineage of mushroom-forming fungi.</title>
        <authorList>
            <person name="Looney B."/>
            <person name="Miyauchi S."/>
            <person name="Morin E."/>
            <person name="Drula E."/>
            <person name="Courty P.E."/>
            <person name="Kohler A."/>
            <person name="Kuo A."/>
            <person name="LaButti K."/>
            <person name="Pangilinan J."/>
            <person name="Lipzen A."/>
            <person name="Riley R."/>
            <person name="Andreopoulos W."/>
            <person name="He G."/>
            <person name="Johnson J."/>
            <person name="Nolan M."/>
            <person name="Tritt A."/>
            <person name="Barry K.W."/>
            <person name="Grigoriev I.V."/>
            <person name="Nagy L.G."/>
            <person name="Hibbett D."/>
            <person name="Henrissat B."/>
            <person name="Matheny P.B."/>
            <person name="Labbe J."/>
            <person name="Martin F.M."/>
        </authorList>
    </citation>
    <scope>NUCLEOTIDE SEQUENCE</scope>
    <source>
        <strain evidence="1">BPL690</strain>
    </source>
</reference>
<evidence type="ECO:0000313" key="1">
    <source>
        <dbReference type="EMBL" id="KAI0295651.1"/>
    </source>
</evidence>
<organism evidence="1 2">
    <name type="scientific">Multifurca ochricompacta</name>
    <dbReference type="NCBI Taxonomy" id="376703"/>
    <lineage>
        <taxon>Eukaryota</taxon>
        <taxon>Fungi</taxon>
        <taxon>Dikarya</taxon>
        <taxon>Basidiomycota</taxon>
        <taxon>Agaricomycotina</taxon>
        <taxon>Agaricomycetes</taxon>
        <taxon>Russulales</taxon>
        <taxon>Russulaceae</taxon>
        <taxon>Multifurca</taxon>
    </lineage>
</organism>
<name>A0AAD4LYR2_9AGAM</name>
<sequence>MTPPEEDRVTVDEMVDDKWITHLGRPLFGTHYDSLVKVKAEQELMVLTKQKLLDGSITLDDDL</sequence>
<proteinExistence type="predicted"/>
<dbReference type="EMBL" id="WTXG01000056">
    <property type="protein sequence ID" value="KAI0295651.1"/>
    <property type="molecule type" value="Genomic_DNA"/>
</dbReference>